<accession>A0AAQ3SQQ0</accession>
<organism evidence="4 5">
    <name type="scientific">Paspalum notatum var. saurae</name>
    <dbReference type="NCBI Taxonomy" id="547442"/>
    <lineage>
        <taxon>Eukaryota</taxon>
        <taxon>Viridiplantae</taxon>
        <taxon>Streptophyta</taxon>
        <taxon>Embryophyta</taxon>
        <taxon>Tracheophyta</taxon>
        <taxon>Spermatophyta</taxon>
        <taxon>Magnoliopsida</taxon>
        <taxon>Liliopsida</taxon>
        <taxon>Poales</taxon>
        <taxon>Poaceae</taxon>
        <taxon>PACMAD clade</taxon>
        <taxon>Panicoideae</taxon>
        <taxon>Andropogonodae</taxon>
        <taxon>Paspaleae</taxon>
        <taxon>Paspalinae</taxon>
        <taxon>Paspalum</taxon>
    </lineage>
</organism>
<dbReference type="InterPro" id="IPR025312">
    <property type="entry name" value="DUF4216"/>
</dbReference>
<evidence type="ECO:0000313" key="5">
    <source>
        <dbReference type="Proteomes" id="UP001341281"/>
    </source>
</evidence>
<dbReference type="AlphaFoldDB" id="A0AAQ3SQQ0"/>
<gene>
    <name evidence="4" type="ORF">U9M48_009220</name>
</gene>
<evidence type="ECO:0000259" key="3">
    <source>
        <dbReference type="Pfam" id="PF13952"/>
    </source>
</evidence>
<dbReference type="PANTHER" id="PTHR10775:SF185">
    <property type="entry name" value="OS08G0208400 PROTEIN"/>
    <property type="match status" value="1"/>
</dbReference>
<sequence>MAPAAAATAVLSVAAAPVPPAAAATAVLPVAAIPVSTRERREPPSPPARAGGRPAPSPVRAPPASPPAAAWLQEDNHPPPEVQEFYRLFEAGDEKLHDHTEKTVLDTVSRLMAIKSKHNISNSCFNDITELMYEVILSDHKLPKNLYFAKKMMAGLRMKYEKIDICPSSCMLFWREDDKLSTCRYCGKSRYIQVKNEAKDNVDTTVPAKQLRYMPIIPHLKRLFLSMKIAKSMRWHKERRRGSQSEDVMVHPADGDAWKALDEFDPEFARDPRSVRFGLATDGFTPFRPEHPRKNLNVFLRPLIEELKQLWTGVKAYDSYAKKEFNLRAAYLWLKHGGKCIFFDCTRRELPPRHKLRQSTTAFQKGVKVKKLPSKRKTAKEIMAWHRRLKVDPSTKRFHGYGELHNWTHISLIWELPYAEALMLPHNIDIMHQECNVAESICLTNGTVDKDLAQLSHGHVKARNYNRYDVFGFRFRTAKLEKSRPFAATVNSGVMTTAYDANENLVHYYCVLQNIVKYEFDGPKPLSVVFFECDWFHTHNGTRVDNFGMVEVKHGSKLQGQDNVVLAHQGEQVYYLPYAHPSLHAWWVAFKVNPQVLPLGDEGYNEDDDHDVFQEGTFEKERSDDNDNDGFQQDERVEAERFRKCNSVRARPAESEKLLIKPLGEWSWDDVKWEGNKGPRTKINGVLGALCRYYYPGMVVVNGEPQAATRWAHWGLKKEVLENGVEGRTLQSVVWDDFWTRYSTDVDQNDREARKALKRHFSKAAEKVIHDSLYNARITAVCHYYKSVKGENMTKKKGGNTIYLKEEEYLKTEVDWLVKDIEAWRWLAKLWSSPEWIEKSEGKRINRGQDPGHKFAFGIVVVDYNPSMSRVGSSSTSTATSRRSRVEDAQEEARKAREEARQVREEARQTRDQSQQAFAYMSSFMQQLMASLGPEVNLPQFCPPVFTPQTVQQVSGSRPGNVTPDAEVNPNEFLHHSAGGSGSGHNSNNPQS</sequence>
<feature type="signal peptide" evidence="2">
    <location>
        <begin position="1"/>
        <end position="23"/>
    </location>
</feature>
<feature type="compositionally biased region" description="Polar residues" evidence="1">
    <location>
        <begin position="950"/>
        <end position="960"/>
    </location>
</feature>
<evidence type="ECO:0000256" key="1">
    <source>
        <dbReference type="SAM" id="MobiDB-lite"/>
    </source>
</evidence>
<feature type="region of interest" description="Disordered" evidence="1">
    <location>
        <begin position="950"/>
        <end position="992"/>
    </location>
</feature>
<feature type="compositionally biased region" description="Basic and acidic residues" evidence="1">
    <location>
        <begin position="884"/>
        <end position="911"/>
    </location>
</feature>
<keyword evidence="5" id="KW-1185">Reference proteome</keyword>
<protein>
    <recommendedName>
        <fullName evidence="3">DUF4216 domain-containing protein</fullName>
    </recommendedName>
</protein>
<feature type="chain" id="PRO_5043024284" description="DUF4216 domain-containing protein" evidence="2">
    <location>
        <begin position="24"/>
        <end position="992"/>
    </location>
</feature>
<evidence type="ECO:0000256" key="2">
    <source>
        <dbReference type="SAM" id="SignalP"/>
    </source>
</evidence>
<dbReference type="Pfam" id="PF02992">
    <property type="entry name" value="Transposase_21"/>
    <property type="match status" value="2"/>
</dbReference>
<dbReference type="EMBL" id="CP144746">
    <property type="protein sequence ID" value="WVZ59010.1"/>
    <property type="molecule type" value="Genomic_DNA"/>
</dbReference>
<feature type="compositionally biased region" description="Pro residues" evidence="1">
    <location>
        <begin position="55"/>
        <end position="66"/>
    </location>
</feature>
<keyword evidence="2" id="KW-0732">Signal</keyword>
<name>A0AAQ3SQQ0_PASNO</name>
<dbReference type="Proteomes" id="UP001341281">
    <property type="component" value="Chromosome 02"/>
</dbReference>
<feature type="compositionally biased region" description="Low complexity" evidence="1">
    <location>
        <begin position="869"/>
        <end position="881"/>
    </location>
</feature>
<dbReference type="Pfam" id="PF13952">
    <property type="entry name" value="DUF4216"/>
    <property type="match status" value="1"/>
</dbReference>
<dbReference type="PANTHER" id="PTHR10775">
    <property type="entry name" value="OS08G0208400 PROTEIN"/>
    <property type="match status" value="1"/>
</dbReference>
<reference evidence="4 5" key="1">
    <citation type="submission" date="2024-02" db="EMBL/GenBank/DDBJ databases">
        <title>High-quality chromosome-scale genome assembly of Pensacola bahiagrass (Paspalum notatum Flugge var. saurae).</title>
        <authorList>
            <person name="Vega J.M."/>
            <person name="Podio M."/>
            <person name="Orjuela J."/>
            <person name="Siena L.A."/>
            <person name="Pessino S.C."/>
            <person name="Combes M.C."/>
            <person name="Mariac C."/>
            <person name="Albertini E."/>
            <person name="Pupilli F."/>
            <person name="Ortiz J.P.A."/>
            <person name="Leblanc O."/>
        </authorList>
    </citation>
    <scope>NUCLEOTIDE SEQUENCE [LARGE SCALE GENOMIC DNA]</scope>
    <source>
        <strain evidence="4">R1</strain>
        <tissue evidence="4">Leaf</tissue>
    </source>
</reference>
<dbReference type="InterPro" id="IPR004242">
    <property type="entry name" value="Transposase_21"/>
</dbReference>
<feature type="region of interest" description="Disordered" evidence="1">
    <location>
        <begin position="869"/>
        <end position="911"/>
    </location>
</feature>
<proteinExistence type="predicted"/>
<feature type="domain" description="DUF4216" evidence="3">
    <location>
        <begin position="525"/>
        <end position="588"/>
    </location>
</feature>
<evidence type="ECO:0000313" key="4">
    <source>
        <dbReference type="EMBL" id="WVZ59010.1"/>
    </source>
</evidence>
<feature type="region of interest" description="Disordered" evidence="1">
    <location>
        <begin position="33"/>
        <end position="76"/>
    </location>
</feature>